<dbReference type="Gene3D" id="3.40.50.10540">
    <property type="entry name" value="Crotonobetainyl-coa:carnitine coa-transferase, domain 1"/>
    <property type="match status" value="1"/>
</dbReference>
<dbReference type="PANTHER" id="PTHR48207:SF3">
    <property type="entry name" value="SUCCINATE--HYDROXYMETHYLGLUTARATE COA-TRANSFERASE"/>
    <property type="match status" value="1"/>
</dbReference>
<reference evidence="3" key="1">
    <citation type="journal article" date="2019" name="Int. J. Syst. Evol. Microbiol.">
        <title>The Global Catalogue of Microorganisms (GCM) 10K type strain sequencing project: providing services to taxonomists for standard genome sequencing and annotation.</title>
        <authorList>
            <consortium name="The Broad Institute Genomics Platform"/>
            <consortium name="The Broad Institute Genome Sequencing Center for Infectious Disease"/>
            <person name="Wu L."/>
            <person name="Ma J."/>
        </authorList>
    </citation>
    <scope>NUCLEOTIDE SEQUENCE [LARGE SCALE GENOMIC DNA]</scope>
    <source>
        <strain evidence="3">IBRC-M 10906</strain>
    </source>
</reference>
<evidence type="ECO:0000313" key="3">
    <source>
        <dbReference type="Proteomes" id="UP001597478"/>
    </source>
</evidence>
<gene>
    <name evidence="2" type="ORF">ACFS2C_15940</name>
</gene>
<keyword evidence="3" id="KW-1185">Reference proteome</keyword>
<keyword evidence="1 2" id="KW-0808">Transferase</keyword>
<dbReference type="InterPro" id="IPR023606">
    <property type="entry name" value="CoA-Trfase_III_dom_1_sf"/>
</dbReference>
<dbReference type="InterPro" id="IPR050483">
    <property type="entry name" value="CoA-transferase_III_domain"/>
</dbReference>
<dbReference type="InterPro" id="IPR044855">
    <property type="entry name" value="CoA-Trfase_III_dom3_sf"/>
</dbReference>
<sequence>MSSSLGDLRVVDFSRVLAGPFATMLLADLGATVTKIERPGTGDDTRSWGPPYDDTGQATYFQSVNRNKDSIALDLGTPEGLARARALALEADVVVENFRPGLMDDLGLGYETLRAGNPGLVYCSITGFGRDRGAALPGYDLLIQALGGLMSITGEPGGQPQKVGVAVVDVLSGLFATVGMLAAVRHRDATGEGQRVEINLLSSLLAALVNQGCAYTAAGVVPTRMGNEHPSVAPYEVLPCGEGDLVLAVGNDRQFRVLCELLAEPDLGTDPRFATNSARVEHRAELRDELVRLLAERPAADWAKTLSDARVPAGVVNDIAAAFELAGELGLDPIVTVPRGDGTAARLTRNPIGLSATPPVYRSAPPPLADA</sequence>
<protein>
    <submittedName>
        <fullName evidence="2">CaiB/BaiF CoA transferase family protein</fullName>
    </submittedName>
</protein>
<proteinExistence type="predicted"/>
<dbReference type="EMBL" id="JBHUOF010000021">
    <property type="protein sequence ID" value="MFD2800884.1"/>
    <property type="molecule type" value="Genomic_DNA"/>
</dbReference>
<evidence type="ECO:0000256" key="1">
    <source>
        <dbReference type="ARBA" id="ARBA00022679"/>
    </source>
</evidence>
<dbReference type="GO" id="GO:0016740">
    <property type="term" value="F:transferase activity"/>
    <property type="evidence" value="ECO:0007669"/>
    <property type="project" value="UniProtKB-KW"/>
</dbReference>
<comment type="caution">
    <text evidence="2">The sequence shown here is derived from an EMBL/GenBank/DDBJ whole genome shotgun (WGS) entry which is preliminary data.</text>
</comment>
<accession>A0ABW5WBN6</accession>
<dbReference type="SUPFAM" id="SSF89796">
    <property type="entry name" value="CoA-transferase family III (CaiB/BaiF)"/>
    <property type="match status" value="1"/>
</dbReference>
<dbReference type="RefSeq" id="WP_377390740.1">
    <property type="nucleotide sequence ID" value="NZ_JBHSAN010000024.1"/>
</dbReference>
<dbReference type="Proteomes" id="UP001597478">
    <property type="component" value="Unassembled WGS sequence"/>
</dbReference>
<dbReference type="Pfam" id="PF02515">
    <property type="entry name" value="CoA_transf_3"/>
    <property type="match status" value="1"/>
</dbReference>
<dbReference type="PANTHER" id="PTHR48207">
    <property type="entry name" value="SUCCINATE--HYDROXYMETHYLGLUTARATE COA-TRANSFERASE"/>
    <property type="match status" value="1"/>
</dbReference>
<dbReference type="InterPro" id="IPR003673">
    <property type="entry name" value="CoA-Trfase_fam_III"/>
</dbReference>
<dbReference type="Gene3D" id="3.30.1540.10">
    <property type="entry name" value="formyl-coa transferase, domain 3"/>
    <property type="match status" value="1"/>
</dbReference>
<evidence type="ECO:0000313" key="2">
    <source>
        <dbReference type="EMBL" id="MFD2800884.1"/>
    </source>
</evidence>
<name>A0ABW5WBN6_9PSEU</name>
<organism evidence="2 3">
    <name type="scientific">Prauserella oleivorans</name>
    <dbReference type="NCBI Taxonomy" id="1478153"/>
    <lineage>
        <taxon>Bacteria</taxon>
        <taxon>Bacillati</taxon>
        <taxon>Actinomycetota</taxon>
        <taxon>Actinomycetes</taxon>
        <taxon>Pseudonocardiales</taxon>
        <taxon>Pseudonocardiaceae</taxon>
        <taxon>Prauserella</taxon>
    </lineage>
</organism>